<dbReference type="Pfam" id="PF00672">
    <property type="entry name" value="HAMP"/>
    <property type="match status" value="1"/>
</dbReference>
<dbReference type="PRINTS" id="PR00344">
    <property type="entry name" value="BCTRLSENSOR"/>
</dbReference>
<accession>A0ABY4SCY8</accession>
<dbReference type="PANTHER" id="PTHR44936:SF5">
    <property type="entry name" value="SENSOR HISTIDINE KINASE ENVZ"/>
    <property type="match status" value="1"/>
</dbReference>
<dbReference type="SUPFAM" id="SSF55874">
    <property type="entry name" value="ATPase domain of HSP90 chaperone/DNA topoisomerase II/histidine kinase"/>
    <property type="match status" value="1"/>
</dbReference>
<dbReference type="PANTHER" id="PTHR44936">
    <property type="entry name" value="SENSOR PROTEIN CREC"/>
    <property type="match status" value="1"/>
</dbReference>
<name>A0ABY4SCY8_AQUTE</name>
<keyword evidence="11 18" id="KW-0067">ATP-binding</keyword>
<dbReference type="Pfam" id="PF02518">
    <property type="entry name" value="HATPase_c"/>
    <property type="match status" value="1"/>
</dbReference>
<dbReference type="InterPro" id="IPR036097">
    <property type="entry name" value="HisK_dim/P_sf"/>
</dbReference>
<evidence type="ECO:0000256" key="9">
    <source>
        <dbReference type="ARBA" id="ARBA00022741"/>
    </source>
</evidence>
<reference evidence="18" key="1">
    <citation type="submission" date="2022-05" db="EMBL/GenBank/DDBJ databases">
        <title>An RpoN-dependent PEP-CTERM gene is involved in floc formation of an Aquincola tertiaricarbonis strain.</title>
        <authorList>
            <person name="Qiu D."/>
            <person name="Xia M."/>
        </authorList>
    </citation>
    <scope>NUCLEOTIDE SEQUENCE</scope>
    <source>
        <strain evidence="18">RN12</strain>
    </source>
</reference>
<keyword evidence="4" id="KW-1003">Cell membrane</keyword>
<keyword evidence="14" id="KW-0472">Membrane</keyword>
<keyword evidence="7" id="KW-0808">Transferase</keyword>
<evidence type="ECO:0000256" key="3">
    <source>
        <dbReference type="ARBA" id="ARBA00012438"/>
    </source>
</evidence>
<feature type="region of interest" description="Disordered" evidence="15">
    <location>
        <begin position="51"/>
        <end position="103"/>
    </location>
</feature>
<dbReference type="InterPro" id="IPR004358">
    <property type="entry name" value="Sig_transdc_His_kin-like_C"/>
</dbReference>
<dbReference type="InterPro" id="IPR036890">
    <property type="entry name" value="HATPase_C_sf"/>
</dbReference>
<comment type="catalytic activity">
    <reaction evidence="1">
        <text>ATP + protein L-histidine = ADP + protein N-phospho-L-histidine.</text>
        <dbReference type="EC" id="2.7.13.3"/>
    </reaction>
</comment>
<dbReference type="EMBL" id="CP097636">
    <property type="protein sequence ID" value="URI10035.1"/>
    <property type="molecule type" value="Genomic_DNA"/>
</dbReference>
<dbReference type="EC" id="2.7.13.3" evidence="3"/>
<evidence type="ECO:0000256" key="11">
    <source>
        <dbReference type="ARBA" id="ARBA00022840"/>
    </source>
</evidence>
<keyword evidence="12" id="KW-1133">Transmembrane helix</keyword>
<dbReference type="SMART" id="SM00388">
    <property type="entry name" value="HisKA"/>
    <property type="match status" value="1"/>
</dbReference>
<feature type="domain" description="HAMP" evidence="17">
    <location>
        <begin position="128"/>
        <end position="186"/>
    </location>
</feature>
<dbReference type="SMART" id="SM00304">
    <property type="entry name" value="HAMP"/>
    <property type="match status" value="1"/>
</dbReference>
<evidence type="ECO:0000256" key="7">
    <source>
        <dbReference type="ARBA" id="ARBA00022679"/>
    </source>
</evidence>
<evidence type="ECO:0000256" key="5">
    <source>
        <dbReference type="ARBA" id="ARBA00022519"/>
    </source>
</evidence>
<gene>
    <name evidence="18" type="ORF">MW290_31365</name>
</gene>
<evidence type="ECO:0000256" key="6">
    <source>
        <dbReference type="ARBA" id="ARBA00022553"/>
    </source>
</evidence>
<dbReference type="Gene3D" id="3.30.565.10">
    <property type="entry name" value="Histidine kinase-like ATPase, C-terminal domain"/>
    <property type="match status" value="1"/>
</dbReference>
<sequence length="394" mass="42558">MIRGLRRWCADTLFKRLFLLLWATLVVSHLAAFSVSTGWLWRTDAPAGPMPTLPSLPPMDLEPPPMAGGPPGARPGARPEGPPGSHADRRPGPPPAGDGPPPERPHLLVLDYGVRLLLIGLCAWWGARWLSAPVRRLVEASRQLGAVVGRPGATLPRLDEARGTVEVREAAHVFNEMAQQLDESFRHRGLLMAAISHDLRTPLTRIRLRLESLGPEDDRVRRCVADVTEMDTLLEDALALFRGLGTPEPTQPTDITALVESLCDDAVELGQPVSFQRADDAAATAPAQPVALRRVVGNLLSNAVRYGGRVEVAVQRQGDQVVITVDDEGPGIPEQALKAVFEPFHRLESSRNRASGGSGLGLYIARDLAQRQGASVSLSNRPQGGLRAEVRLPA</sequence>
<dbReference type="SUPFAM" id="SSF47384">
    <property type="entry name" value="Homodimeric domain of signal transducing histidine kinase"/>
    <property type="match status" value="1"/>
</dbReference>
<evidence type="ECO:0000256" key="14">
    <source>
        <dbReference type="ARBA" id="ARBA00023136"/>
    </source>
</evidence>
<keyword evidence="6" id="KW-0597">Phosphoprotein</keyword>
<evidence type="ECO:0000256" key="13">
    <source>
        <dbReference type="ARBA" id="ARBA00023012"/>
    </source>
</evidence>
<evidence type="ECO:0000256" key="4">
    <source>
        <dbReference type="ARBA" id="ARBA00022475"/>
    </source>
</evidence>
<dbReference type="CDD" id="cd06225">
    <property type="entry name" value="HAMP"/>
    <property type="match status" value="1"/>
</dbReference>
<dbReference type="InterPro" id="IPR005467">
    <property type="entry name" value="His_kinase_dom"/>
</dbReference>
<dbReference type="InterPro" id="IPR003594">
    <property type="entry name" value="HATPase_dom"/>
</dbReference>
<dbReference type="GO" id="GO:0005524">
    <property type="term" value="F:ATP binding"/>
    <property type="evidence" value="ECO:0007669"/>
    <property type="project" value="UniProtKB-KW"/>
</dbReference>
<dbReference type="PROSITE" id="PS50885">
    <property type="entry name" value="HAMP"/>
    <property type="match status" value="1"/>
</dbReference>
<dbReference type="InterPro" id="IPR050980">
    <property type="entry name" value="2C_sensor_his_kinase"/>
</dbReference>
<protein>
    <recommendedName>
        <fullName evidence="3">histidine kinase</fullName>
        <ecNumber evidence="3">2.7.13.3</ecNumber>
    </recommendedName>
</protein>
<dbReference type="Pfam" id="PF00512">
    <property type="entry name" value="HisKA"/>
    <property type="match status" value="1"/>
</dbReference>
<keyword evidence="5" id="KW-0997">Cell inner membrane</keyword>
<evidence type="ECO:0000256" key="8">
    <source>
        <dbReference type="ARBA" id="ARBA00022692"/>
    </source>
</evidence>
<evidence type="ECO:0000256" key="10">
    <source>
        <dbReference type="ARBA" id="ARBA00022777"/>
    </source>
</evidence>
<proteinExistence type="predicted"/>
<evidence type="ECO:0000259" key="16">
    <source>
        <dbReference type="PROSITE" id="PS50109"/>
    </source>
</evidence>
<dbReference type="SMART" id="SM00387">
    <property type="entry name" value="HATPase_c"/>
    <property type="match status" value="1"/>
</dbReference>
<dbReference type="InterPro" id="IPR003660">
    <property type="entry name" value="HAMP_dom"/>
</dbReference>
<evidence type="ECO:0000256" key="2">
    <source>
        <dbReference type="ARBA" id="ARBA00004429"/>
    </source>
</evidence>
<evidence type="ECO:0000256" key="1">
    <source>
        <dbReference type="ARBA" id="ARBA00000085"/>
    </source>
</evidence>
<dbReference type="Gene3D" id="1.10.287.130">
    <property type="match status" value="1"/>
</dbReference>
<evidence type="ECO:0000259" key="17">
    <source>
        <dbReference type="PROSITE" id="PS50885"/>
    </source>
</evidence>
<keyword evidence="8" id="KW-0812">Transmembrane</keyword>
<dbReference type="InterPro" id="IPR003661">
    <property type="entry name" value="HisK_dim/P_dom"/>
</dbReference>
<dbReference type="CDD" id="cd00082">
    <property type="entry name" value="HisKA"/>
    <property type="match status" value="1"/>
</dbReference>
<dbReference type="RefSeq" id="WP_250198244.1">
    <property type="nucleotide sequence ID" value="NZ_CP097636.1"/>
</dbReference>
<keyword evidence="19" id="KW-1185">Reference proteome</keyword>
<keyword evidence="9" id="KW-0547">Nucleotide-binding</keyword>
<evidence type="ECO:0000313" key="18">
    <source>
        <dbReference type="EMBL" id="URI10035.1"/>
    </source>
</evidence>
<feature type="compositionally biased region" description="Pro residues" evidence="15">
    <location>
        <begin position="51"/>
        <end position="68"/>
    </location>
</feature>
<evidence type="ECO:0000256" key="12">
    <source>
        <dbReference type="ARBA" id="ARBA00022989"/>
    </source>
</evidence>
<evidence type="ECO:0000256" key="15">
    <source>
        <dbReference type="SAM" id="MobiDB-lite"/>
    </source>
</evidence>
<comment type="subcellular location">
    <subcellularLocation>
        <location evidence="2">Cell inner membrane</location>
        <topology evidence="2">Multi-pass membrane protein</topology>
    </subcellularLocation>
</comment>
<evidence type="ECO:0000313" key="19">
    <source>
        <dbReference type="Proteomes" id="UP001056201"/>
    </source>
</evidence>
<dbReference type="PROSITE" id="PS50109">
    <property type="entry name" value="HIS_KIN"/>
    <property type="match status" value="1"/>
</dbReference>
<keyword evidence="13" id="KW-0902">Two-component regulatory system</keyword>
<dbReference type="Proteomes" id="UP001056201">
    <property type="component" value="Chromosome 2"/>
</dbReference>
<keyword evidence="10" id="KW-0418">Kinase</keyword>
<organism evidence="18 19">
    <name type="scientific">Aquincola tertiaricarbonis</name>
    <dbReference type="NCBI Taxonomy" id="391953"/>
    <lineage>
        <taxon>Bacteria</taxon>
        <taxon>Pseudomonadati</taxon>
        <taxon>Pseudomonadota</taxon>
        <taxon>Betaproteobacteria</taxon>
        <taxon>Burkholderiales</taxon>
        <taxon>Sphaerotilaceae</taxon>
        <taxon>Aquincola</taxon>
    </lineage>
</organism>
<feature type="domain" description="Histidine kinase" evidence="16">
    <location>
        <begin position="194"/>
        <end position="394"/>
    </location>
</feature>